<feature type="transmembrane region" description="Helical" evidence="1">
    <location>
        <begin position="129"/>
        <end position="148"/>
    </location>
</feature>
<feature type="transmembrane region" description="Helical" evidence="1">
    <location>
        <begin position="66"/>
        <end position="84"/>
    </location>
</feature>
<keyword evidence="3" id="KW-1185">Reference proteome</keyword>
<feature type="transmembrane region" description="Helical" evidence="1">
    <location>
        <begin position="90"/>
        <end position="109"/>
    </location>
</feature>
<reference evidence="2 3" key="1">
    <citation type="submission" date="2021-03" db="EMBL/GenBank/DDBJ databases">
        <title>Fibrella sp. HMF5405 genome sequencing and assembly.</title>
        <authorList>
            <person name="Kang H."/>
            <person name="Kim H."/>
            <person name="Bae S."/>
            <person name="Joh K."/>
        </authorList>
    </citation>
    <scope>NUCLEOTIDE SEQUENCE [LARGE SCALE GENOMIC DNA]</scope>
    <source>
        <strain evidence="2 3">HMF5405</strain>
    </source>
</reference>
<accession>A0ABS3JHK2</accession>
<protein>
    <recommendedName>
        <fullName evidence="4">DoxX family membrane protein</fullName>
    </recommendedName>
</protein>
<dbReference type="RefSeq" id="WP_207329404.1">
    <property type="nucleotide sequence ID" value="NZ_JAFMYW010000003.1"/>
</dbReference>
<evidence type="ECO:0008006" key="4">
    <source>
        <dbReference type="Google" id="ProtNLM"/>
    </source>
</evidence>
<proteinExistence type="predicted"/>
<dbReference type="PANTHER" id="PTHR36974:SF1">
    <property type="entry name" value="DOXX FAMILY MEMBRANE PROTEIN"/>
    <property type="match status" value="1"/>
</dbReference>
<dbReference type="EMBL" id="JAFMYW010000003">
    <property type="protein sequence ID" value="MBO0949445.1"/>
    <property type="molecule type" value="Genomic_DNA"/>
</dbReference>
<keyword evidence="1" id="KW-0472">Membrane</keyword>
<keyword evidence="1" id="KW-1133">Transmembrane helix</keyword>
<dbReference type="Proteomes" id="UP000664628">
    <property type="component" value="Unassembled WGS sequence"/>
</dbReference>
<comment type="caution">
    <text evidence="2">The sequence shown here is derived from an EMBL/GenBank/DDBJ whole genome shotgun (WGS) entry which is preliminary data.</text>
</comment>
<sequence length="151" mass="16783">MKPLIVLLVAFAATLLVIKLMSGQWNYILAGNIAMSIMLLFTAMGHFAFTEGMTMMIPPFIPYKKALVYVTGIIEITTAAGLLLPSTQALTAGLLILFFVMLLPANIYAAMKGVDYQKGTYEAPNLTYLWFRVPLQLLFIAWVGYFGLYNQ</sequence>
<evidence type="ECO:0000256" key="1">
    <source>
        <dbReference type="SAM" id="Phobius"/>
    </source>
</evidence>
<evidence type="ECO:0000313" key="2">
    <source>
        <dbReference type="EMBL" id="MBO0949445.1"/>
    </source>
</evidence>
<dbReference type="PANTHER" id="PTHR36974">
    <property type="entry name" value="MEMBRANE PROTEIN-RELATED"/>
    <property type="match status" value="1"/>
</dbReference>
<gene>
    <name evidence="2" type="ORF">J2I46_12690</name>
</gene>
<evidence type="ECO:0000313" key="3">
    <source>
        <dbReference type="Proteomes" id="UP000664628"/>
    </source>
</evidence>
<keyword evidence="1" id="KW-0812">Transmembrane</keyword>
<organism evidence="2 3">
    <name type="scientific">Fibrella forsythiae</name>
    <dbReference type="NCBI Taxonomy" id="2817061"/>
    <lineage>
        <taxon>Bacteria</taxon>
        <taxon>Pseudomonadati</taxon>
        <taxon>Bacteroidota</taxon>
        <taxon>Cytophagia</taxon>
        <taxon>Cytophagales</taxon>
        <taxon>Spirosomataceae</taxon>
        <taxon>Fibrella</taxon>
    </lineage>
</organism>
<feature type="transmembrane region" description="Helical" evidence="1">
    <location>
        <begin position="33"/>
        <end position="54"/>
    </location>
</feature>
<name>A0ABS3JHK2_9BACT</name>